<organism evidence="1 2">
    <name type="scientific">Alteromonas marina</name>
    <dbReference type="NCBI Taxonomy" id="203795"/>
    <lineage>
        <taxon>Bacteria</taxon>
        <taxon>Pseudomonadati</taxon>
        <taxon>Pseudomonadota</taxon>
        <taxon>Gammaproteobacteria</taxon>
        <taxon>Alteromonadales</taxon>
        <taxon>Alteromonadaceae</taxon>
        <taxon>Alteromonas/Salinimonas group</taxon>
        <taxon>Alteromonas</taxon>
    </lineage>
</organism>
<dbReference type="EMBL" id="JWLW01000013">
    <property type="protein sequence ID" value="KHT53748.1"/>
    <property type="molecule type" value="Genomic_DNA"/>
</dbReference>
<comment type="caution">
    <text evidence="1">The sequence shown here is derived from an EMBL/GenBank/DDBJ whole genome shotgun (WGS) entry which is preliminary data.</text>
</comment>
<accession>A0A0B3Y9Y2</accession>
<dbReference type="AlphaFoldDB" id="A0A0B3Y9Y2"/>
<reference evidence="1 2" key="1">
    <citation type="submission" date="2014-12" db="EMBL/GenBank/DDBJ databases">
        <title>Genome sequencing of Alteromonas marina AD001.</title>
        <authorList>
            <person name="Adrian T.G.S."/>
            <person name="Chan K.G."/>
        </authorList>
    </citation>
    <scope>NUCLEOTIDE SEQUENCE [LARGE SCALE GENOMIC DNA]</scope>
    <source>
        <strain evidence="1 2">AD001</strain>
    </source>
</reference>
<dbReference type="OrthoDB" id="6293648at2"/>
<keyword evidence="2" id="KW-1185">Reference proteome</keyword>
<gene>
    <name evidence="1" type="ORF">RJ41_08655</name>
</gene>
<dbReference type="Proteomes" id="UP000031197">
    <property type="component" value="Unassembled WGS sequence"/>
</dbReference>
<sequence>MWFKKLKSPHVPLDIPIEDGLAILKKVGSPVFFESEEERQYKVSNAAYNVAIYETDGIVSSAWYDDPIGRSWNLGRQKKVNLYLSRYDNISNWEARLNNGYIQFYFNDTLGLSMSYGLHKDVIRFNKQGI</sequence>
<protein>
    <submittedName>
        <fullName evidence="1">Uncharacterized protein</fullName>
    </submittedName>
</protein>
<name>A0A0B3Y9Y2_9ALTE</name>
<proteinExistence type="predicted"/>
<evidence type="ECO:0000313" key="2">
    <source>
        <dbReference type="Proteomes" id="UP000031197"/>
    </source>
</evidence>
<evidence type="ECO:0000313" key="1">
    <source>
        <dbReference type="EMBL" id="KHT53748.1"/>
    </source>
</evidence>